<protein>
    <recommendedName>
        <fullName evidence="4">Epoxide hydrolase N-terminal domain-containing protein</fullName>
    </recommendedName>
</protein>
<feature type="active site" description="Nucleophile" evidence="3">
    <location>
        <position position="182"/>
    </location>
</feature>
<dbReference type="PIRSF" id="PIRSF001112">
    <property type="entry name" value="Epoxide_hydrolase"/>
    <property type="match status" value="1"/>
</dbReference>
<dbReference type="PANTHER" id="PTHR21661:SF39">
    <property type="entry name" value="HYDROLASE, PUTATIVE (AFU_ORTHOLOGUE AFUA_3G08960)-RELATED"/>
    <property type="match status" value="1"/>
</dbReference>
<keyword evidence="2" id="KW-0378">Hydrolase</keyword>
<dbReference type="Pfam" id="PF06441">
    <property type="entry name" value="EHN"/>
    <property type="match status" value="1"/>
</dbReference>
<dbReference type="PANTHER" id="PTHR21661">
    <property type="entry name" value="EPOXIDE HYDROLASE 1-RELATED"/>
    <property type="match status" value="1"/>
</dbReference>
<feature type="non-terminal residue" evidence="5">
    <location>
        <position position="387"/>
    </location>
</feature>
<evidence type="ECO:0000313" key="5">
    <source>
        <dbReference type="EMBL" id="KAF7846051.1"/>
    </source>
</evidence>
<feature type="active site" description="Proton acceptor" evidence="3">
    <location>
        <position position="363"/>
    </location>
</feature>
<dbReference type="GO" id="GO:0097176">
    <property type="term" value="P:epoxide metabolic process"/>
    <property type="evidence" value="ECO:0007669"/>
    <property type="project" value="TreeGrafter"/>
</dbReference>
<evidence type="ECO:0000256" key="3">
    <source>
        <dbReference type="PIRSR" id="PIRSR001112-1"/>
    </source>
</evidence>
<dbReference type="EMBL" id="MU096012">
    <property type="protein sequence ID" value="KAF7846051.1"/>
    <property type="molecule type" value="Genomic_DNA"/>
</dbReference>
<evidence type="ECO:0000313" key="6">
    <source>
        <dbReference type="Proteomes" id="UP000806378"/>
    </source>
</evidence>
<name>A0A8T0CF17_CORYI</name>
<comment type="caution">
    <text evidence="5">The sequence shown here is derived from an EMBL/GenBank/DDBJ whole genome shotgun (WGS) entry which is preliminary data.</text>
</comment>
<dbReference type="PRINTS" id="PR00412">
    <property type="entry name" value="EPOXHYDRLASE"/>
</dbReference>
<feature type="non-terminal residue" evidence="5">
    <location>
        <position position="1"/>
    </location>
</feature>
<evidence type="ECO:0000256" key="2">
    <source>
        <dbReference type="ARBA" id="ARBA00022801"/>
    </source>
</evidence>
<dbReference type="AlphaFoldDB" id="A0A8T0CF17"/>
<feature type="domain" description="Epoxide hydrolase N-terminal" evidence="4">
    <location>
        <begin position="2"/>
        <end position="114"/>
    </location>
</feature>
<dbReference type="Gramene" id="rna-gnl|WGS:JABURB|Cocit.L5425.1">
    <property type="protein sequence ID" value="cds-KAF7846051.1"/>
    <property type="gene ID" value="gene-BT93_L5425"/>
</dbReference>
<comment type="similarity">
    <text evidence="1">Belongs to the peptidase S33 family.</text>
</comment>
<dbReference type="Gene3D" id="3.40.50.1820">
    <property type="entry name" value="alpha/beta hydrolase"/>
    <property type="match status" value="1"/>
</dbReference>
<dbReference type="SUPFAM" id="SSF53474">
    <property type="entry name" value="alpha/beta-Hydrolases"/>
    <property type="match status" value="1"/>
</dbReference>
<accession>A0A8T0CF17</accession>
<organism evidence="5 6">
    <name type="scientific">Corymbia citriodora subsp. variegata</name>
    <dbReference type="NCBI Taxonomy" id="360336"/>
    <lineage>
        <taxon>Eukaryota</taxon>
        <taxon>Viridiplantae</taxon>
        <taxon>Streptophyta</taxon>
        <taxon>Embryophyta</taxon>
        <taxon>Tracheophyta</taxon>
        <taxon>Spermatophyta</taxon>
        <taxon>Magnoliopsida</taxon>
        <taxon>eudicotyledons</taxon>
        <taxon>Gunneridae</taxon>
        <taxon>Pentapetalae</taxon>
        <taxon>rosids</taxon>
        <taxon>malvids</taxon>
        <taxon>Myrtales</taxon>
        <taxon>Myrtaceae</taxon>
        <taxon>Myrtoideae</taxon>
        <taxon>Eucalypteae</taxon>
        <taxon>Corymbia</taxon>
    </lineage>
</organism>
<dbReference type="InterPro" id="IPR029058">
    <property type="entry name" value="AB_hydrolase_fold"/>
</dbReference>
<gene>
    <name evidence="5" type="ORF">BT93_L5425</name>
</gene>
<proteinExistence type="inferred from homology"/>
<reference evidence="5" key="1">
    <citation type="submission" date="2020-05" db="EMBL/GenBank/DDBJ databases">
        <title>WGS assembly of Corymbia citriodora subspecies variegata.</title>
        <authorList>
            <person name="Barry K."/>
            <person name="Hundley H."/>
            <person name="Shu S."/>
            <person name="Jenkins J."/>
            <person name="Grimwood J."/>
            <person name="Baten A."/>
        </authorList>
    </citation>
    <scope>NUCLEOTIDE SEQUENCE</scope>
    <source>
        <strain evidence="5">CV2-018</strain>
    </source>
</reference>
<dbReference type="OrthoDB" id="7130006at2759"/>
<keyword evidence="6" id="KW-1185">Reference proteome</keyword>
<dbReference type="InterPro" id="IPR000639">
    <property type="entry name" value="Epox_hydrolase-like"/>
</dbReference>
<dbReference type="Proteomes" id="UP000806378">
    <property type="component" value="Unassembled WGS sequence"/>
</dbReference>
<feature type="active site" description="Proton donor" evidence="3">
    <location>
        <position position="303"/>
    </location>
</feature>
<sequence>AKPFKAEIPEEAISELKQLLKLSKVAPVVYENQQHDRKYGVTRDWLVQAKKHWETDFDWREHEKYINSFPNYTVPIKDDEGYEFTIHFAALFSEKEDAIPIAFYHGWPGSFLEFLPMMDHIRKTYSPKDLPYHIIVPSLPGYTYSSGPPTDRNYTIDDAPIIMNKLMCEIGFESGYLAQGGDLGSSVARFSAVRFDACKGFHLNMMQAQPPPNSRELPMTDLEAKFFPRGKKFSDFGSAYAREHGTRTATIGFALSSSPLALLAWIGEKFLEWTDEDPPLDKILESVTLYWLTDTFPRCIYPYRSFFGGERDPSLSKIGNPQFQNDKPMGFSWFPYELGPIPKSWIEKSGNLVSFAQHESGGHFAAMEKPEVLFKDVEEFVKVAWKK</sequence>
<dbReference type="InterPro" id="IPR016292">
    <property type="entry name" value="Epoxide_hydrolase"/>
</dbReference>
<evidence type="ECO:0000259" key="4">
    <source>
        <dbReference type="Pfam" id="PF06441"/>
    </source>
</evidence>
<evidence type="ECO:0000256" key="1">
    <source>
        <dbReference type="ARBA" id="ARBA00010088"/>
    </source>
</evidence>
<dbReference type="GO" id="GO:0004301">
    <property type="term" value="F:epoxide hydrolase activity"/>
    <property type="evidence" value="ECO:0007669"/>
    <property type="project" value="TreeGrafter"/>
</dbReference>
<dbReference type="InterPro" id="IPR010497">
    <property type="entry name" value="Epoxide_hydro_N"/>
</dbReference>